<evidence type="ECO:0000313" key="1">
    <source>
        <dbReference type="EMBL" id="HJB59322.1"/>
    </source>
</evidence>
<name>A0A9D2S7C2_9FIRM</name>
<protein>
    <submittedName>
        <fullName evidence="1">Uncharacterized protein</fullName>
    </submittedName>
</protein>
<reference evidence="1" key="1">
    <citation type="journal article" date="2021" name="PeerJ">
        <title>Extensive microbial diversity within the chicken gut microbiome revealed by metagenomics and culture.</title>
        <authorList>
            <person name="Gilroy R."/>
            <person name="Ravi A."/>
            <person name="Getino M."/>
            <person name="Pursley I."/>
            <person name="Horton D.L."/>
            <person name="Alikhan N.F."/>
            <person name="Baker D."/>
            <person name="Gharbi K."/>
            <person name="Hall N."/>
            <person name="Watson M."/>
            <person name="Adriaenssens E.M."/>
            <person name="Foster-Nyarko E."/>
            <person name="Jarju S."/>
            <person name="Secka A."/>
            <person name="Antonio M."/>
            <person name="Oren A."/>
            <person name="Chaudhuri R.R."/>
            <person name="La Ragione R."/>
            <person name="Hildebrand F."/>
            <person name="Pallen M.J."/>
        </authorList>
    </citation>
    <scope>NUCLEOTIDE SEQUENCE</scope>
    <source>
        <strain evidence="1">ChiHjej9B8-13557</strain>
    </source>
</reference>
<reference evidence="1" key="2">
    <citation type="submission" date="2021-04" db="EMBL/GenBank/DDBJ databases">
        <authorList>
            <person name="Gilroy R."/>
        </authorList>
    </citation>
    <scope>NUCLEOTIDE SEQUENCE</scope>
    <source>
        <strain evidence="1">ChiHjej9B8-13557</strain>
    </source>
</reference>
<comment type="caution">
    <text evidence="1">The sequence shown here is derived from an EMBL/GenBank/DDBJ whole genome shotgun (WGS) entry which is preliminary data.</text>
</comment>
<gene>
    <name evidence="1" type="ORF">H9771_06680</name>
</gene>
<dbReference type="AlphaFoldDB" id="A0A9D2S7C2"/>
<organism evidence="1 2">
    <name type="scientific">Candidatus Faecalibacterium faecipullorum</name>
    <dbReference type="NCBI Taxonomy" id="2838578"/>
    <lineage>
        <taxon>Bacteria</taxon>
        <taxon>Bacillati</taxon>
        <taxon>Bacillota</taxon>
        <taxon>Clostridia</taxon>
        <taxon>Eubacteriales</taxon>
        <taxon>Oscillospiraceae</taxon>
        <taxon>Faecalibacterium</taxon>
    </lineage>
</organism>
<dbReference type="EMBL" id="DWXX01000116">
    <property type="protein sequence ID" value="HJB59322.1"/>
    <property type="molecule type" value="Genomic_DNA"/>
</dbReference>
<dbReference type="Proteomes" id="UP000824211">
    <property type="component" value="Unassembled WGS sequence"/>
</dbReference>
<proteinExistence type="predicted"/>
<accession>A0A9D2S7C2</accession>
<sequence length="73" mass="7793">MSSREFAKNLIDQIPESKMVYIIAYLQGAAVPDETPNAETRAAMDEVDAMIAGGGGEHFEGATADFLAQLMEG</sequence>
<evidence type="ECO:0000313" key="2">
    <source>
        <dbReference type="Proteomes" id="UP000824211"/>
    </source>
</evidence>